<evidence type="ECO:0000313" key="3">
    <source>
        <dbReference type="Proteomes" id="UP001066276"/>
    </source>
</evidence>
<feature type="region of interest" description="Disordered" evidence="1">
    <location>
        <begin position="68"/>
        <end position="110"/>
    </location>
</feature>
<dbReference type="AlphaFoldDB" id="A0AAV7UBR6"/>
<reference evidence="2" key="1">
    <citation type="journal article" date="2022" name="bioRxiv">
        <title>Sequencing and chromosome-scale assembly of the giantPleurodeles waltlgenome.</title>
        <authorList>
            <person name="Brown T."/>
            <person name="Elewa A."/>
            <person name="Iarovenko S."/>
            <person name="Subramanian E."/>
            <person name="Araus A.J."/>
            <person name="Petzold A."/>
            <person name="Susuki M."/>
            <person name="Suzuki K.-i.T."/>
            <person name="Hayashi T."/>
            <person name="Toyoda A."/>
            <person name="Oliveira C."/>
            <person name="Osipova E."/>
            <person name="Leigh N.D."/>
            <person name="Simon A."/>
            <person name="Yun M.H."/>
        </authorList>
    </citation>
    <scope>NUCLEOTIDE SEQUENCE</scope>
    <source>
        <strain evidence="2">20211129_DDA</strain>
        <tissue evidence="2">Liver</tissue>
    </source>
</reference>
<evidence type="ECO:0000256" key="1">
    <source>
        <dbReference type="SAM" id="MobiDB-lite"/>
    </source>
</evidence>
<keyword evidence="3" id="KW-1185">Reference proteome</keyword>
<name>A0AAV7UBR6_PLEWA</name>
<sequence>MRRHVPPKAVPRAGVSTLTSLADIRITRWVLGDQPQAFWLLTACGRATPPLCFERLQQKCRSELEVAAGSTSRGAPTLVQPAQLAAGEEPRGSTHPRHWSKDTERTGTPHGWRSMTAHARGWATQAVLHSTARA</sequence>
<organism evidence="2 3">
    <name type="scientific">Pleurodeles waltl</name>
    <name type="common">Iberian ribbed newt</name>
    <dbReference type="NCBI Taxonomy" id="8319"/>
    <lineage>
        <taxon>Eukaryota</taxon>
        <taxon>Metazoa</taxon>
        <taxon>Chordata</taxon>
        <taxon>Craniata</taxon>
        <taxon>Vertebrata</taxon>
        <taxon>Euteleostomi</taxon>
        <taxon>Amphibia</taxon>
        <taxon>Batrachia</taxon>
        <taxon>Caudata</taxon>
        <taxon>Salamandroidea</taxon>
        <taxon>Salamandridae</taxon>
        <taxon>Pleurodelinae</taxon>
        <taxon>Pleurodeles</taxon>
    </lineage>
</organism>
<gene>
    <name evidence="2" type="ORF">NDU88_002513</name>
</gene>
<dbReference type="EMBL" id="JANPWB010000005">
    <property type="protein sequence ID" value="KAJ1185726.1"/>
    <property type="molecule type" value="Genomic_DNA"/>
</dbReference>
<protein>
    <submittedName>
        <fullName evidence="2">Uncharacterized protein</fullName>
    </submittedName>
</protein>
<proteinExistence type="predicted"/>
<accession>A0AAV7UBR6</accession>
<comment type="caution">
    <text evidence="2">The sequence shown here is derived from an EMBL/GenBank/DDBJ whole genome shotgun (WGS) entry which is preliminary data.</text>
</comment>
<evidence type="ECO:0000313" key="2">
    <source>
        <dbReference type="EMBL" id="KAJ1185726.1"/>
    </source>
</evidence>
<dbReference type="Proteomes" id="UP001066276">
    <property type="component" value="Chromosome 3_1"/>
</dbReference>